<sequence length="94" mass="11208">MDLKEHLVTHGYEQIDILLIDEKQNQSTVANISLHKMTDLEYKLYLDPESLRYKLNSDHPHFIANQKEEEGDVKQVKGYILEWRNYGEEREKGF</sequence>
<protein>
    <submittedName>
        <fullName evidence="1">Uncharacterized protein</fullName>
    </submittedName>
</protein>
<reference evidence="1" key="1">
    <citation type="submission" date="2022-04" db="EMBL/GenBank/DDBJ databases">
        <title>Halobacillus sp. isolated from saltern.</title>
        <authorList>
            <person name="Won M."/>
            <person name="Lee C.-M."/>
            <person name="Woen H.-Y."/>
            <person name="Kwon S.-W."/>
        </authorList>
    </citation>
    <scope>NUCLEOTIDE SEQUENCE</scope>
    <source>
        <strain evidence="1">SSHM10-5</strain>
    </source>
</reference>
<evidence type="ECO:0000313" key="2">
    <source>
        <dbReference type="Proteomes" id="UP000830326"/>
    </source>
</evidence>
<dbReference type="RefSeq" id="WP_245030015.1">
    <property type="nucleotide sequence ID" value="NZ_CP095075.1"/>
</dbReference>
<accession>A0ABY4H855</accession>
<name>A0ABY4H855_9BACI</name>
<evidence type="ECO:0000313" key="1">
    <source>
        <dbReference type="EMBL" id="UOR10726.1"/>
    </source>
</evidence>
<dbReference type="EMBL" id="CP095075">
    <property type="protein sequence ID" value="UOR10726.1"/>
    <property type="molecule type" value="Genomic_DNA"/>
</dbReference>
<keyword evidence="2" id="KW-1185">Reference proteome</keyword>
<proteinExistence type="predicted"/>
<organism evidence="1 2">
    <name type="scientific">Halobacillus amylolyticus</name>
    <dbReference type="NCBI Taxonomy" id="2932259"/>
    <lineage>
        <taxon>Bacteria</taxon>
        <taxon>Bacillati</taxon>
        <taxon>Bacillota</taxon>
        <taxon>Bacilli</taxon>
        <taxon>Bacillales</taxon>
        <taxon>Bacillaceae</taxon>
        <taxon>Halobacillus</taxon>
    </lineage>
</organism>
<gene>
    <name evidence="1" type="ORF">MUO15_13920</name>
</gene>
<dbReference type="Proteomes" id="UP000830326">
    <property type="component" value="Chromosome"/>
</dbReference>